<reference evidence="1 2" key="1">
    <citation type="journal article" date="2024" name="Nat. Commun.">
        <title>Phylogenomics reveals the evolutionary origins of lichenization in chlorophyte algae.</title>
        <authorList>
            <person name="Puginier C."/>
            <person name="Libourel C."/>
            <person name="Otte J."/>
            <person name="Skaloud P."/>
            <person name="Haon M."/>
            <person name="Grisel S."/>
            <person name="Petersen M."/>
            <person name="Berrin J.G."/>
            <person name="Delaux P.M."/>
            <person name="Dal Grande F."/>
            <person name="Keller J."/>
        </authorList>
    </citation>
    <scope>NUCLEOTIDE SEQUENCE [LARGE SCALE GENOMIC DNA]</scope>
    <source>
        <strain evidence="1 2">SAG 2043</strain>
    </source>
</reference>
<dbReference type="AlphaFoldDB" id="A0AAW1R5U5"/>
<dbReference type="EMBL" id="JALJOR010000001">
    <property type="protein sequence ID" value="KAK9828632.1"/>
    <property type="molecule type" value="Genomic_DNA"/>
</dbReference>
<sequence>MVCSRWTRSPGAARMTCPWRGRVLLGIKFHGNDFTLRGPKFKKVRLELAKQWVTGIAIWELAQGLDYFLDFECSERCAELKAINAVMFIDCASGVKFFVPRL</sequence>
<evidence type="ECO:0000313" key="1">
    <source>
        <dbReference type="EMBL" id="KAK9828632.1"/>
    </source>
</evidence>
<name>A0AAW1R5U5_9CHLO</name>
<protein>
    <submittedName>
        <fullName evidence="1">Uncharacterized protein</fullName>
    </submittedName>
</protein>
<proteinExistence type="predicted"/>
<comment type="caution">
    <text evidence="1">The sequence shown here is derived from an EMBL/GenBank/DDBJ whole genome shotgun (WGS) entry which is preliminary data.</text>
</comment>
<organism evidence="1 2">
    <name type="scientific">[Myrmecia] bisecta</name>
    <dbReference type="NCBI Taxonomy" id="41462"/>
    <lineage>
        <taxon>Eukaryota</taxon>
        <taxon>Viridiplantae</taxon>
        <taxon>Chlorophyta</taxon>
        <taxon>core chlorophytes</taxon>
        <taxon>Trebouxiophyceae</taxon>
        <taxon>Trebouxiales</taxon>
        <taxon>Trebouxiaceae</taxon>
        <taxon>Myrmecia</taxon>
    </lineage>
</organism>
<evidence type="ECO:0000313" key="2">
    <source>
        <dbReference type="Proteomes" id="UP001489004"/>
    </source>
</evidence>
<keyword evidence="2" id="KW-1185">Reference proteome</keyword>
<gene>
    <name evidence="1" type="ORF">WJX72_001209</name>
</gene>
<dbReference type="Proteomes" id="UP001489004">
    <property type="component" value="Unassembled WGS sequence"/>
</dbReference>
<accession>A0AAW1R5U5</accession>